<proteinExistence type="inferred from homology"/>
<evidence type="ECO:0000259" key="8">
    <source>
        <dbReference type="Pfam" id="PF00881"/>
    </source>
</evidence>
<dbReference type="CDD" id="cd02149">
    <property type="entry name" value="NfsB-like"/>
    <property type="match status" value="1"/>
</dbReference>
<dbReference type="Proteomes" id="UP000394068">
    <property type="component" value="Unassembled WGS sequence"/>
</dbReference>
<dbReference type="RefSeq" id="WP_077323085.1">
    <property type="nucleotide sequence ID" value="NZ_CABEHT010000001.1"/>
</dbReference>
<evidence type="ECO:0000313" key="10">
    <source>
        <dbReference type="Proteomes" id="UP000394068"/>
    </source>
</evidence>
<dbReference type="InterPro" id="IPR033878">
    <property type="entry name" value="NfsB-like"/>
</dbReference>
<evidence type="ECO:0000313" key="9">
    <source>
        <dbReference type="EMBL" id="VTS12919.1"/>
    </source>
</evidence>
<feature type="domain" description="Nitroreductase" evidence="8">
    <location>
        <begin position="15"/>
        <end position="199"/>
    </location>
</feature>
<dbReference type="PANTHER" id="PTHR23026:SF125">
    <property type="entry name" value="OXYGEN-INSENSITIVE NAD(P)H NITROREDUCTASE"/>
    <property type="match status" value="1"/>
</dbReference>
<dbReference type="PANTHER" id="PTHR23026">
    <property type="entry name" value="NADPH NITROREDUCTASE"/>
    <property type="match status" value="1"/>
</dbReference>
<keyword evidence="3" id="KW-0285">Flavoprotein</keyword>
<evidence type="ECO:0000256" key="2">
    <source>
        <dbReference type="ARBA" id="ARBA00007118"/>
    </source>
</evidence>
<dbReference type="GO" id="GO:0046256">
    <property type="term" value="P:2,4,6-trinitrotoluene catabolic process"/>
    <property type="evidence" value="ECO:0007669"/>
    <property type="project" value="TreeGrafter"/>
</dbReference>
<dbReference type="InterPro" id="IPR050627">
    <property type="entry name" value="Nitroreductase/BluB"/>
</dbReference>
<dbReference type="GO" id="GO:0005829">
    <property type="term" value="C:cytosol"/>
    <property type="evidence" value="ECO:0007669"/>
    <property type="project" value="TreeGrafter"/>
</dbReference>
<dbReference type="EMBL" id="CABEHT010000001">
    <property type="protein sequence ID" value="VTS12919.1"/>
    <property type="molecule type" value="Genomic_DNA"/>
</dbReference>
<name>A0A4U9XIV4_9STRE</name>
<keyword evidence="6 9" id="KW-0560">Oxidoreductase</keyword>
<evidence type="ECO:0000256" key="4">
    <source>
        <dbReference type="ARBA" id="ARBA00022643"/>
    </source>
</evidence>
<keyword evidence="4" id="KW-0288">FMN</keyword>
<dbReference type="Gene3D" id="3.40.109.10">
    <property type="entry name" value="NADH Oxidase"/>
    <property type="match status" value="1"/>
</dbReference>
<keyword evidence="5" id="KW-0521">NADP</keyword>
<dbReference type="Pfam" id="PF00881">
    <property type="entry name" value="Nitroreductase"/>
    <property type="match status" value="1"/>
</dbReference>
<comment type="cofactor">
    <cofactor evidence="1">
        <name>FMN</name>
        <dbReference type="ChEBI" id="CHEBI:58210"/>
    </cofactor>
</comment>
<gene>
    <name evidence="9" type="primary">yfkO</name>
    <name evidence="9" type="ORF">NCTC5386_00751</name>
</gene>
<dbReference type="GO" id="GO:0046857">
    <property type="term" value="F:oxidoreductase activity, acting on other nitrogenous compounds as donors, with NAD or NADP as acceptor"/>
    <property type="evidence" value="ECO:0007669"/>
    <property type="project" value="TreeGrafter"/>
</dbReference>
<evidence type="ECO:0000256" key="6">
    <source>
        <dbReference type="ARBA" id="ARBA00023002"/>
    </source>
</evidence>
<dbReference type="AlphaFoldDB" id="A0A4U9XIV4"/>
<comment type="similarity">
    <text evidence="2">Belongs to the nitroreductase family.</text>
</comment>
<dbReference type="SUPFAM" id="SSF55469">
    <property type="entry name" value="FMN-dependent nitroreductase-like"/>
    <property type="match status" value="1"/>
</dbReference>
<dbReference type="InterPro" id="IPR000415">
    <property type="entry name" value="Nitroreductase-like"/>
</dbReference>
<reference evidence="9 10" key="1">
    <citation type="submission" date="2019-05" db="EMBL/GenBank/DDBJ databases">
        <authorList>
            <consortium name="Pathogen Informatics"/>
        </authorList>
    </citation>
    <scope>NUCLEOTIDE SEQUENCE [LARGE SCALE GENOMIC DNA]</scope>
    <source>
        <strain evidence="9 10">NCTC5386</strain>
    </source>
</reference>
<accession>A0A4U9XIV4</accession>
<dbReference type="InterPro" id="IPR029479">
    <property type="entry name" value="Nitroreductase"/>
</dbReference>
<keyword evidence="7" id="KW-0520">NAD</keyword>
<dbReference type="EC" id="1.-.-.-" evidence="9"/>
<organism evidence="9 10">
    <name type="scientific">Streptococcus pseudoporcinus</name>
    <dbReference type="NCBI Taxonomy" id="361101"/>
    <lineage>
        <taxon>Bacteria</taxon>
        <taxon>Bacillati</taxon>
        <taxon>Bacillota</taxon>
        <taxon>Bacilli</taxon>
        <taxon>Lactobacillales</taxon>
        <taxon>Streptococcaceae</taxon>
        <taxon>Streptococcus</taxon>
    </lineage>
</organism>
<evidence type="ECO:0000256" key="3">
    <source>
        <dbReference type="ARBA" id="ARBA00022630"/>
    </source>
</evidence>
<sequence>MAEDIKKIIRDNYAFRTAVRVYNNRKIPQEDLDLILDAAWLSPSSVGLEGWRFVVLTNETVKTEIKEVAWGAQYQLETASHFILLLAERNARYDGESRRQSLVRRGITEEEAILKRLKTYEDFQKRDLKIADNPRALFDWTAKQTYIALGNMMTNAALIGIDSCPIEGFDYDKVNSILAKHGIIKPEQEGIASMLSLGYRLRDPKHPQSRKPREEVITYFD</sequence>
<evidence type="ECO:0000256" key="7">
    <source>
        <dbReference type="ARBA" id="ARBA00023027"/>
    </source>
</evidence>
<evidence type="ECO:0000256" key="1">
    <source>
        <dbReference type="ARBA" id="ARBA00001917"/>
    </source>
</evidence>
<protein>
    <submittedName>
        <fullName evidence="9">Nitroreductase family protein</fullName>
        <ecNumber evidence="9">1.-.-.-</ecNumber>
    </submittedName>
</protein>
<evidence type="ECO:0000256" key="5">
    <source>
        <dbReference type="ARBA" id="ARBA00022857"/>
    </source>
</evidence>